<organism evidence="1">
    <name type="scientific">Burkholderia pseudomallei 1710a</name>
    <dbReference type="NCBI Taxonomy" id="320371"/>
    <lineage>
        <taxon>Bacteria</taxon>
        <taxon>Pseudomonadati</taxon>
        <taxon>Pseudomonadota</taxon>
        <taxon>Betaproteobacteria</taxon>
        <taxon>Burkholderiales</taxon>
        <taxon>Burkholderiaceae</taxon>
        <taxon>Burkholderia</taxon>
        <taxon>pseudomallei group</taxon>
    </lineage>
</organism>
<name>A0A0E1VVI3_BURPE</name>
<proteinExistence type="predicted"/>
<sequence length="50" mass="5918">MSARWRRREMTRGEMTAWVAVPAVMWAVRRRVGPAALRFYDSIRGRPCPR</sequence>
<dbReference type="AlphaFoldDB" id="A0A0E1VVI3"/>
<gene>
    <name evidence="1" type="ORF">BURPS1710A_A2680</name>
</gene>
<dbReference type="HOGENOM" id="CLU_3115573_0_0_4"/>
<accession>A0A0E1VVI3</accession>
<evidence type="ECO:0000313" key="1">
    <source>
        <dbReference type="EMBL" id="EET04883.1"/>
    </source>
</evidence>
<dbReference type="EMBL" id="CM000833">
    <property type="protein sequence ID" value="EET04883.1"/>
    <property type="molecule type" value="Genomic_DNA"/>
</dbReference>
<protein>
    <submittedName>
        <fullName evidence="1">Uncharacterized protein</fullName>
    </submittedName>
</protein>
<reference evidence="1" key="1">
    <citation type="submission" date="2009-05" db="EMBL/GenBank/DDBJ databases">
        <authorList>
            <person name="Harkins D.M."/>
            <person name="DeShazer D."/>
            <person name="Woods D.E."/>
            <person name="Brinkac L.M."/>
            <person name="Brown K.A."/>
            <person name="Hung G.C."/>
            <person name="Tuanyok A."/>
            <person name="Zhang B."/>
            <person name="Nierman W.C."/>
        </authorList>
    </citation>
    <scope>NUCLEOTIDE SEQUENCE [LARGE SCALE GENOMIC DNA]</scope>
    <source>
        <strain evidence="1">1710a</strain>
    </source>
</reference>
<dbReference type="Proteomes" id="UP000001812">
    <property type="component" value="Chromosome II"/>
</dbReference>